<proteinExistence type="predicted"/>
<evidence type="ECO:0000313" key="2">
    <source>
        <dbReference type="Proteomes" id="UP000694845"/>
    </source>
</evidence>
<dbReference type="OMA" id="YIAINDW"/>
<dbReference type="InterPro" id="IPR052654">
    <property type="entry name" value="CS_Sulfotransferase"/>
</dbReference>
<dbReference type="PANTHER" id="PTHR15723:SF0">
    <property type="entry name" value="CARBOHYDRATE SULFOTRANSFERASE 15"/>
    <property type="match status" value="1"/>
</dbReference>
<dbReference type="Gene3D" id="3.40.50.300">
    <property type="entry name" value="P-loop containing nucleotide triphosphate hydrolases"/>
    <property type="match status" value="1"/>
</dbReference>
<dbReference type="PANTHER" id="PTHR15723">
    <property type="entry name" value="CARBOHYDRATE SULFOTRANSFERASE 15"/>
    <property type="match status" value="1"/>
</dbReference>
<dbReference type="GeneID" id="110986590"/>
<organism evidence="2 3">
    <name type="scientific">Acanthaster planci</name>
    <name type="common">Crown-of-thorns starfish</name>
    <dbReference type="NCBI Taxonomy" id="133434"/>
    <lineage>
        <taxon>Eukaryota</taxon>
        <taxon>Metazoa</taxon>
        <taxon>Echinodermata</taxon>
        <taxon>Eleutherozoa</taxon>
        <taxon>Asterozoa</taxon>
        <taxon>Asteroidea</taxon>
        <taxon>Valvatacea</taxon>
        <taxon>Valvatida</taxon>
        <taxon>Acanthasteridae</taxon>
        <taxon>Acanthaster</taxon>
    </lineage>
</organism>
<protein>
    <submittedName>
        <fullName evidence="3">Carbohydrate sulfotransferase 15-like</fullName>
    </submittedName>
</protein>
<dbReference type="GO" id="GO:0019319">
    <property type="term" value="P:hexose biosynthetic process"/>
    <property type="evidence" value="ECO:0007669"/>
    <property type="project" value="TreeGrafter"/>
</dbReference>
<evidence type="ECO:0000313" key="3">
    <source>
        <dbReference type="RefSeq" id="XP_022104259.1"/>
    </source>
</evidence>
<accession>A0A8B7ZF53</accession>
<name>A0A8B7ZF53_ACAPL</name>
<keyword evidence="2" id="KW-1185">Reference proteome</keyword>
<dbReference type="InterPro" id="IPR027417">
    <property type="entry name" value="P-loop_NTPase"/>
</dbReference>
<dbReference type="GO" id="GO:0050659">
    <property type="term" value="F:N-acetylgalactosamine 4-sulfate 6-O-sulfotransferase activity"/>
    <property type="evidence" value="ECO:0007669"/>
    <property type="project" value="TreeGrafter"/>
</dbReference>
<dbReference type="RefSeq" id="XP_022104259.1">
    <property type="nucleotide sequence ID" value="XM_022248567.1"/>
</dbReference>
<evidence type="ECO:0000259" key="1">
    <source>
        <dbReference type="Pfam" id="PF00685"/>
    </source>
</evidence>
<dbReference type="OrthoDB" id="8068875at2759"/>
<dbReference type="Proteomes" id="UP000694845">
    <property type="component" value="Unplaced"/>
</dbReference>
<gene>
    <name evidence="3" type="primary">LOC110986590</name>
</gene>
<reference evidence="3" key="1">
    <citation type="submission" date="2025-08" db="UniProtKB">
        <authorList>
            <consortium name="RefSeq"/>
        </authorList>
    </citation>
    <scope>IDENTIFICATION</scope>
</reference>
<dbReference type="KEGG" id="aplc:110986590"/>
<dbReference type="AlphaFoldDB" id="A0A8B7ZF53"/>
<feature type="domain" description="Sulfotransferase" evidence="1">
    <location>
        <begin position="150"/>
        <end position="402"/>
    </location>
</feature>
<dbReference type="InterPro" id="IPR000863">
    <property type="entry name" value="Sulfotransferase_dom"/>
</dbReference>
<dbReference type="SUPFAM" id="SSF52540">
    <property type="entry name" value="P-loop containing nucleoside triphosphate hydrolases"/>
    <property type="match status" value="1"/>
</dbReference>
<sequence>MMFRRKICKNICVFILPTVIVFGLVLNFSGNWSVEQTQSQPHPHWGIGNDFPVDYDSYDSIDGHVHGRGSLYDHDRTDPKSTSGHKRLEPSLKWTNLSALVAKGTKFKVQRALYRFAPEVFDTFPTEFLPGIKSPCWLDVGTEELKCLPSFFLAGFPKCGTSDVYSKLYQHPGIVRTLKKEPHWWTRQRFNGSSLVEYAGNFQTLAKRISESDLTSKTLIAGDASAATAWKNNHWRFFYPTADEPLYITAELIHQFLPKSKIIFLLRDPTERAFSDYLYINFLQRRNSGWKLPKLNSVTFHADVLVSIATLTSCLNRGNSMRACSYDCTDTLPTRIAVGHYVVYLRDWIQAFPRDQIFVLRLEDWSDNCEKWLPKLYKFLDQEKLSDDTISQICKKKTKNSPRYSRGFRGELQNNTREILDAWYGPLNKELDKFLRDNNL</sequence>
<dbReference type="Pfam" id="PF00685">
    <property type="entry name" value="Sulfotransfer_1"/>
    <property type="match status" value="1"/>
</dbReference>